<gene>
    <name evidence="9" type="ORF">F6J89_11795</name>
</gene>
<dbReference type="GO" id="GO:0016746">
    <property type="term" value="F:acyltransferase activity"/>
    <property type="evidence" value="ECO:0007669"/>
    <property type="project" value="UniProtKB-KW"/>
</dbReference>
<dbReference type="PIRSF" id="PIRSF500217">
    <property type="entry name" value="AlgI"/>
    <property type="match status" value="1"/>
</dbReference>
<dbReference type="InterPro" id="IPR004299">
    <property type="entry name" value="MBOAT_fam"/>
</dbReference>
<dbReference type="InterPro" id="IPR024194">
    <property type="entry name" value="Ac/AlaTfrase_AlgI/DltB"/>
</dbReference>
<evidence type="ECO:0000256" key="6">
    <source>
        <dbReference type="ARBA" id="ARBA00023136"/>
    </source>
</evidence>
<evidence type="ECO:0000256" key="8">
    <source>
        <dbReference type="SAM" id="Phobius"/>
    </source>
</evidence>
<keyword evidence="5 8" id="KW-1133">Transmembrane helix</keyword>
<dbReference type="AlphaFoldDB" id="A0A6B3N9E9"/>
<feature type="transmembrane region" description="Helical" evidence="8">
    <location>
        <begin position="47"/>
        <end position="63"/>
    </location>
</feature>
<comment type="subcellular location">
    <subcellularLocation>
        <location evidence="1">Cell membrane</location>
        <topology evidence="1">Multi-pass membrane protein</topology>
    </subcellularLocation>
</comment>
<dbReference type="PIRSF" id="PIRSF016636">
    <property type="entry name" value="AlgI_DltB"/>
    <property type="match status" value="1"/>
</dbReference>
<evidence type="ECO:0000256" key="3">
    <source>
        <dbReference type="ARBA" id="ARBA00022475"/>
    </source>
</evidence>
<name>A0A6B3N9E9_9CYAN</name>
<dbReference type="PANTHER" id="PTHR13285:SF18">
    <property type="entry name" value="PROTEIN-CYSTEINE N-PALMITOYLTRANSFERASE RASP"/>
    <property type="match status" value="1"/>
</dbReference>
<keyword evidence="7" id="KW-0012">Acyltransferase</keyword>
<feature type="transmembrane region" description="Helical" evidence="8">
    <location>
        <begin position="473"/>
        <end position="494"/>
    </location>
</feature>
<sequence>MKFTSIDYGFFLAIILGIYWLVPNFFRVATPSVELKAQPKLIESWRLWVIIIASLIFYASLQIEYDYSAIQYIPLLVVIILINFHLGQAIGTNTAPGNHANNEQLSNQEWLVAQTYWNRRRLKLLWLGILANIIFLLGFRYVPFILTNVLLPLNLSISPESTNWISTRLIVPLGLSFFIFECIAYLIDVYRGAPATKQLLNFTAYKLFFPKLIAGPITRYHQFSAELKTLQFPSVEQLTAGLWLITCGAIKKALLADHIGIFVDLCFGNLERAGSGDLWLAIVAYGLQIYLDFSGYVDMARGSAIILGFNLPENFDSPYLCTSIADFWRRWHMTLGDWIRNYLYFPLGGSRQGLIRTCLNLFLVMLIIGIWHGAAWGFAIWGGLHGLALVIHRLTQAVSQRLDWTTKWWQSWLGLLMAWWLTQSMVFMSWIFFRLPNIQQSSLVFKNIWGHPADVQFYQKVYLEAIGMERFQITLLLLALITSMAIIYGVGKVLKLQLNWPVKLLLVPLFLFSVWVLAPQGSLPYIYFDF</sequence>
<feature type="transmembrane region" description="Helical" evidence="8">
    <location>
        <begin position="6"/>
        <end position="26"/>
    </location>
</feature>
<evidence type="ECO:0000313" key="9">
    <source>
        <dbReference type="EMBL" id="NER28287.1"/>
    </source>
</evidence>
<dbReference type="PANTHER" id="PTHR13285">
    <property type="entry name" value="ACYLTRANSFERASE"/>
    <property type="match status" value="1"/>
</dbReference>
<feature type="transmembrane region" description="Helical" evidence="8">
    <location>
        <begin position="124"/>
        <end position="145"/>
    </location>
</feature>
<feature type="transmembrane region" description="Helical" evidence="8">
    <location>
        <begin position="69"/>
        <end position="86"/>
    </location>
</feature>
<evidence type="ECO:0000256" key="5">
    <source>
        <dbReference type="ARBA" id="ARBA00022989"/>
    </source>
</evidence>
<comment type="caution">
    <text evidence="9">The sequence shown here is derived from an EMBL/GenBank/DDBJ whole genome shotgun (WGS) entry which is preliminary data.</text>
</comment>
<evidence type="ECO:0000256" key="2">
    <source>
        <dbReference type="ARBA" id="ARBA00010323"/>
    </source>
</evidence>
<dbReference type="GO" id="GO:0042121">
    <property type="term" value="P:alginic acid biosynthetic process"/>
    <property type="evidence" value="ECO:0007669"/>
    <property type="project" value="InterPro"/>
</dbReference>
<comment type="similarity">
    <text evidence="2 7">Belongs to the membrane-bound acyltransferase family.</text>
</comment>
<evidence type="ECO:0000256" key="4">
    <source>
        <dbReference type="ARBA" id="ARBA00022692"/>
    </source>
</evidence>
<feature type="transmembrane region" description="Helical" evidence="8">
    <location>
        <begin position="411"/>
        <end position="433"/>
    </location>
</feature>
<keyword evidence="7" id="KW-0808">Transferase</keyword>
<keyword evidence="4 8" id="KW-0812">Transmembrane</keyword>
<feature type="transmembrane region" description="Helical" evidence="8">
    <location>
        <begin position="500"/>
        <end position="518"/>
    </location>
</feature>
<feature type="transmembrane region" description="Helical" evidence="8">
    <location>
        <begin position="165"/>
        <end position="187"/>
    </location>
</feature>
<dbReference type="EMBL" id="JAAHFQ010000193">
    <property type="protein sequence ID" value="NER28287.1"/>
    <property type="molecule type" value="Genomic_DNA"/>
</dbReference>
<keyword evidence="6 7" id="KW-0472">Membrane</keyword>
<evidence type="ECO:0000256" key="1">
    <source>
        <dbReference type="ARBA" id="ARBA00004651"/>
    </source>
</evidence>
<reference evidence="9" key="1">
    <citation type="submission" date="2019-11" db="EMBL/GenBank/DDBJ databases">
        <title>Genomic insights into an expanded diversity of filamentous marine cyanobacteria reveals the extraordinary biosynthetic potential of Moorea and Okeania.</title>
        <authorList>
            <person name="Ferreira Leao T."/>
            <person name="Wang M."/>
            <person name="Moss N."/>
            <person name="Da Silva R."/>
            <person name="Sanders J."/>
            <person name="Nurk S."/>
            <person name="Gurevich A."/>
            <person name="Humphrey G."/>
            <person name="Reher R."/>
            <person name="Zhu Q."/>
            <person name="Belda-Ferre P."/>
            <person name="Glukhov E."/>
            <person name="Rex R."/>
            <person name="Dorrestein P.C."/>
            <person name="Knight R."/>
            <person name="Pevzner P."/>
            <person name="Gerwick W.H."/>
            <person name="Gerwick L."/>
        </authorList>
    </citation>
    <scope>NUCLEOTIDE SEQUENCE</scope>
    <source>
        <strain evidence="9">SIO1C4</strain>
    </source>
</reference>
<proteinExistence type="inferred from homology"/>
<keyword evidence="3 7" id="KW-1003">Cell membrane</keyword>
<accession>A0A6B3N9E9</accession>
<organism evidence="9">
    <name type="scientific">Symploca sp. SIO1C4</name>
    <dbReference type="NCBI Taxonomy" id="2607765"/>
    <lineage>
        <taxon>Bacteria</taxon>
        <taxon>Bacillati</taxon>
        <taxon>Cyanobacteriota</taxon>
        <taxon>Cyanophyceae</taxon>
        <taxon>Coleofasciculales</taxon>
        <taxon>Coleofasciculaceae</taxon>
        <taxon>Symploca</taxon>
    </lineage>
</organism>
<evidence type="ECO:0000256" key="7">
    <source>
        <dbReference type="PIRNR" id="PIRNR016636"/>
    </source>
</evidence>
<dbReference type="InterPro" id="IPR028362">
    <property type="entry name" value="AlgI"/>
</dbReference>
<dbReference type="GO" id="GO:0005886">
    <property type="term" value="C:plasma membrane"/>
    <property type="evidence" value="ECO:0007669"/>
    <property type="project" value="UniProtKB-SubCell"/>
</dbReference>
<feature type="transmembrane region" description="Helical" evidence="8">
    <location>
        <begin position="361"/>
        <end position="391"/>
    </location>
</feature>
<protein>
    <submittedName>
        <fullName evidence="9">MBOAT family protein</fullName>
    </submittedName>
</protein>
<dbReference type="Pfam" id="PF03062">
    <property type="entry name" value="MBOAT"/>
    <property type="match status" value="1"/>
</dbReference>
<dbReference type="InterPro" id="IPR051085">
    <property type="entry name" value="MB_O-acyltransferase"/>
</dbReference>